<keyword evidence="3" id="KW-0442">Lipid degradation</keyword>
<dbReference type="Pfam" id="PF01734">
    <property type="entry name" value="Patatin"/>
    <property type="match status" value="1"/>
</dbReference>
<keyword evidence="2 3" id="KW-0443">Lipid metabolism</keyword>
<feature type="active site" description="Nucleophile" evidence="3">
    <location>
        <position position="52"/>
    </location>
</feature>
<dbReference type="EMBL" id="RCCB01000010">
    <property type="protein sequence ID" value="RLJ35568.1"/>
    <property type="molecule type" value="Genomic_DNA"/>
</dbReference>
<reference evidence="5 7" key="1">
    <citation type="submission" date="2017-12" db="EMBL/GenBank/DDBJ databases">
        <title>Genomic Encyclopedia of Type Strains, Phase III (KMG-III): the genomes of soil and plant-associated and newly described type strains.</title>
        <authorList>
            <person name="Whitman W."/>
        </authorList>
    </citation>
    <scope>NUCLEOTIDE SEQUENCE [LARGE SCALE GENOMIC DNA]</scope>
    <source>
        <strain evidence="5 7">IP-10</strain>
    </source>
</reference>
<evidence type="ECO:0000313" key="8">
    <source>
        <dbReference type="Proteomes" id="UP000275027"/>
    </source>
</evidence>
<evidence type="ECO:0000259" key="4">
    <source>
        <dbReference type="PROSITE" id="PS51635"/>
    </source>
</evidence>
<accession>A0A497V4B0</accession>
<evidence type="ECO:0000256" key="3">
    <source>
        <dbReference type="PROSITE-ProRule" id="PRU01161"/>
    </source>
</evidence>
<dbReference type="InterPro" id="IPR016035">
    <property type="entry name" value="Acyl_Trfase/lysoPLipase"/>
</dbReference>
<evidence type="ECO:0000256" key="2">
    <source>
        <dbReference type="ARBA" id="ARBA00023098"/>
    </source>
</evidence>
<gene>
    <name evidence="5" type="ORF">B0G92_0557</name>
    <name evidence="6" type="ORF">CLV50_0949</name>
</gene>
<dbReference type="PANTHER" id="PTHR32176:SF92">
    <property type="entry name" value="XYLOSE ISOMERASE"/>
    <property type="match status" value="1"/>
</dbReference>
<keyword evidence="3 6" id="KW-0378">Hydrolase</keyword>
<feature type="active site" description="Proton acceptor" evidence="3">
    <location>
        <position position="193"/>
    </location>
</feature>
<keyword evidence="7" id="KW-1185">Reference proteome</keyword>
<dbReference type="GO" id="GO:0047372">
    <property type="term" value="F:monoacylglycerol lipase activity"/>
    <property type="evidence" value="ECO:0007669"/>
    <property type="project" value="TreeGrafter"/>
</dbReference>
<feature type="short sequence motif" description="GXGXXG" evidence="3">
    <location>
        <begin position="12"/>
        <end position="17"/>
    </location>
</feature>
<dbReference type="EMBL" id="PJND01000007">
    <property type="protein sequence ID" value="PKW28929.1"/>
    <property type="molecule type" value="Genomic_DNA"/>
</dbReference>
<feature type="short sequence motif" description="GXSXG" evidence="3">
    <location>
        <begin position="50"/>
        <end position="54"/>
    </location>
</feature>
<evidence type="ECO:0000313" key="7">
    <source>
        <dbReference type="Proteomes" id="UP000233767"/>
    </source>
</evidence>
<feature type="domain" description="PNPLA" evidence="4">
    <location>
        <begin position="8"/>
        <end position="206"/>
    </location>
</feature>
<sequence length="345" mass="39032">MSKKIKILSLDGGGIRGIITCVILKYIEEQLQKLDNPNAKIGDYFDLIAGTSTGGILASILLYPDSNKKAKYSVETALDLYAKHGESIFNVSFWQQLINPFGLFNERISQKALERQLENVFGNLEIKDFIKPCLITSYDIFHRKAKFFTSHEAGSDLENFYAKDICRATSAAPTYFEPANIKSLYGQEFTLIDGGVYANNPALCAYAEARKIEFSKVLNQPGKKDFPKISDMIIVSIGTGQVLKPYTYRQFENAGKVKWIQPLIDILLSSNVETTDYHLKKMYETLGSRNRQNYHRLMPSLKNASPEMDDVSSKNIYELIQAGLSYIDQNRKELNEIAKKLIKNS</sequence>
<dbReference type="GO" id="GO:0016042">
    <property type="term" value="P:lipid catabolic process"/>
    <property type="evidence" value="ECO:0007669"/>
    <property type="project" value="UniProtKB-UniRule"/>
</dbReference>
<dbReference type="SUPFAM" id="SSF52151">
    <property type="entry name" value="FabD/lysophospholipase-like"/>
    <property type="match status" value="1"/>
</dbReference>
<dbReference type="Proteomes" id="UP000275027">
    <property type="component" value="Unassembled WGS sequence"/>
</dbReference>
<dbReference type="Proteomes" id="UP000233767">
    <property type="component" value="Unassembled WGS sequence"/>
</dbReference>
<name>A0A497V4B0_9FLAO</name>
<dbReference type="RefSeq" id="WP_056067051.1">
    <property type="nucleotide sequence ID" value="NZ_CALHAS010000003.1"/>
</dbReference>
<evidence type="ECO:0000256" key="1">
    <source>
        <dbReference type="ARBA" id="ARBA00010240"/>
    </source>
</evidence>
<dbReference type="PANTHER" id="PTHR32176">
    <property type="entry name" value="XYLOSE ISOMERASE"/>
    <property type="match status" value="1"/>
</dbReference>
<evidence type="ECO:0000313" key="5">
    <source>
        <dbReference type="EMBL" id="PKW28929.1"/>
    </source>
</evidence>
<dbReference type="GO" id="GO:0004620">
    <property type="term" value="F:phospholipase activity"/>
    <property type="evidence" value="ECO:0007669"/>
    <property type="project" value="TreeGrafter"/>
</dbReference>
<organism evidence="6 8">
    <name type="scientific">Flavobacterium lindanitolerans</name>
    <dbReference type="NCBI Taxonomy" id="428988"/>
    <lineage>
        <taxon>Bacteria</taxon>
        <taxon>Pseudomonadati</taxon>
        <taxon>Bacteroidota</taxon>
        <taxon>Flavobacteriia</taxon>
        <taxon>Flavobacteriales</taxon>
        <taxon>Flavobacteriaceae</taxon>
        <taxon>Flavobacterium</taxon>
    </lineage>
</organism>
<feature type="short sequence motif" description="DGA/G" evidence="3">
    <location>
        <begin position="193"/>
        <end position="195"/>
    </location>
</feature>
<comment type="similarity">
    <text evidence="1">Belongs to the patatin family.</text>
</comment>
<reference evidence="6 8" key="2">
    <citation type="submission" date="2018-10" db="EMBL/GenBank/DDBJ databases">
        <title>Genomic Encyclopedia of Archaeal and Bacterial Type Strains, Phase II (KMG-II): from individual species to whole genera.</title>
        <authorList>
            <person name="Goeker M."/>
        </authorList>
    </citation>
    <scope>NUCLEOTIDE SEQUENCE [LARGE SCALE GENOMIC DNA]</scope>
    <source>
        <strain evidence="6 8">DSM 21886</strain>
    </source>
</reference>
<dbReference type="AlphaFoldDB" id="A0A497V4B0"/>
<protein>
    <submittedName>
        <fullName evidence="6">Patatin-like phospholipase/acyl hydrolase</fullName>
    </submittedName>
</protein>
<proteinExistence type="inferred from homology"/>
<dbReference type="Gene3D" id="3.40.1090.10">
    <property type="entry name" value="Cytosolic phospholipase A2 catalytic domain"/>
    <property type="match status" value="1"/>
</dbReference>
<dbReference type="InterPro" id="IPR002641">
    <property type="entry name" value="PNPLA_dom"/>
</dbReference>
<evidence type="ECO:0000313" key="6">
    <source>
        <dbReference type="EMBL" id="RLJ35568.1"/>
    </source>
</evidence>
<comment type="caution">
    <text evidence="6">The sequence shown here is derived from an EMBL/GenBank/DDBJ whole genome shotgun (WGS) entry which is preliminary data.</text>
</comment>
<dbReference type="PROSITE" id="PS51635">
    <property type="entry name" value="PNPLA"/>
    <property type="match status" value="1"/>
</dbReference>